<evidence type="ECO:0000259" key="11">
    <source>
        <dbReference type="PROSITE" id="PS50011"/>
    </source>
</evidence>
<organism evidence="12 13">
    <name type="scientific">Ceratodon purpureus</name>
    <name type="common">Fire moss</name>
    <name type="synonym">Dicranum purpureum</name>
    <dbReference type="NCBI Taxonomy" id="3225"/>
    <lineage>
        <taxon>Eukaryota</taxon>
        <taxon>Viridiplantae</taxon>
        <taxon>Streptophyta</taxon>
        <taxon>Embryophyta</taxon>
        <taxon>Bryophyta</taxon>
        <taxon>Bryophytina</taxon>
        <taxon>Bryopsida</taxon>
        <taxon>Dicranidae</taxon>
        <taxon>Pseudoditrichales</taxon>
        <taxon>Ditrichaceae</taxon>
        <taxon>Ceratodon</taxon>
    </lineage>
</organism>
<accession>A0A8T0IFA5</accession>
<sequence>MWRLKQFMPSKEAGGTLEGKHVDVGDLKLQVRSVIAQGGFSSVYLAKDSATGKTYALKHIICNDAESVELVKKEVSVMKALRGHPNVVTLHGQVVYDLGRTKECFLVMEYCHKMLAHVLENRGAGYYDEKQILLMFLDICNAVFAMHCQSPPVAHRDLKVENVLMGADGTWKLCDFGSTSINHKHFDTPEEMGLEEDCIRKFTTPSYRAPEMWDLYQKELISEKVDIWALGCLLYRIAYFKSAFDGESKLQILNCNYRIPDMPKYSSSVTGLIKDMLNVSPEARPDVMQVWQRVNAALPSDCRKSQPDKAPTHNKPLTSQKHHHTGASMDGSRVSSLTSSVSSRTPPKEAEPRSAETVGTNNSAKGAFWSTQYAQTVKSEEPASRQEKVGNNKATLPVKSTSPPLPSRYLNNSPPKNGSSPPRMGGVVEHRLEGVVVKVESGRQAPRYREHVDGEIEQHDLRQRTSYQNDDESGRSSSTSKQKYAVSEPAISTNDSSFAAFEAEYSQSVVQSKSHEHLKDEIDRLNEALKQALSEKSAIASKFEKLTTICRSQRQEIQDLKSALNSGTARNSSVQQQQQNSSSRARASQSFEQGADAQSGTIWDLQDGLSSNSANQQTSWAAFEEPPKQSNFTSSSQVNVRASMDSIFGSSGKTPDKSMRQLDVRSSNPGGESWKSASQERSPQVSSASHGNAKAFSSLASPNSSSLPQKPADSWAEPTSRVQPAGWAGF</sequence>
<dbReference type="Proteomes" id="UP000822688">
    <property type="component" value="Chromosome 3"/>
</dbReference>
<feature type="compositionally biased region" description="Basic and acidic residues" evidence="10">
    <location>
        <begin position="301"/>
        <end position="311"/>
    </location>
</feature>
<evidence type="ECO:0000256" key="3">
    <source>
        <dbReference type="ARBA" id="ARBA00022679"/>
    </source>
</evidence>
<dbReference type="AlphaFoldDB" id="A0A8T0IFA5"/>
<evidence type="ECO:0000256" key="8">
    <source>
        <dbReference type="ARBA" id="ARBA00048679"/>
    </source>
</evidence>
<evidence type="ECO:0000313" key="12">
    <source>
        <dbReference type="EMBL" id="KAG0582444.1"/>
    </source>
</evidence>
<dbReference type="GO" id="GO:0005737">
    <property type="term" value="C:cytoplasm"/>
    <property type="evidence" value="ECO:0007669"/>
    <property type="project" value="TreeGrafter"/>
</dbReference>
<evidence type="ECO:0000256" key="2">
    <source>
        <dbReference type="ARBA" id="ARBA00022527"/>
    </source>
</evidence>
<feature type="compositionally biased region" description="Basic and acidic residues" evidence="10">
    <location>
        <begin position="447"/>
        <end position="463"/>
    </location>
</feature>
<evidence type="ECO:0000256" key="10">
    <source>
        <dbReference type="SAM" id="MobiDB-lite"/>
    </source>
</evidence>
<evidence type="ECO:0000256" key="5">
    <source>
        <dbReference type="ARBA" id="ARBA00022777"/>
    </source>
</evidence>
<feature type="compositionally biased region" description="Polar residues" evidence="10">
    <location>
        <begin position="628"/>
        <end position="640"/>
    </location>
</feature>
<feature type="compositionally biased region" description="Low complexity" evidence="10">
    <location>
        <begin position="697"/>
        <end position="708"/>
    </location>
</feature>
<comment type="catalytic activity">
    <reaction evidence="7">
        <text>L-threonyl-[protein] + ATP = O-phospho-L-threonyl-[protein] + ADP + H(+)</text>
        <dbReference type="Rhea" id="RHEA:46608"/>
        <dbReference type="Rhea" id="RHEA-COMP:11060"/>
        <dbReference type="Rhea" id="RHEA-COMP:11605"/>
        <dbReference type="ChEBI" id="CHEBI:15378"/>
        <dbReference type="ChEBI" id="CHEBI:30013"/>
        <dbReference type="ChEBI" id="CHEBI:30616"/>
        <dbReference type="ChEBI" id="CHEBI:61977"/>
        <dbReference type="ChEBI" id="CHEBI:456216"/>
        <dbReference type="EC" id="2.7.11.1"/>
    </reaction>
</comment>
<protein>
    <recommendedName>
        <fullName evidence="1">non-specific serine/threonine protein kinase</fullName>
        <ecNumber evidence="1">2.7.11.1</ecNumber>
    </recommendedName>
</protein>
<reference evidence="12" key="1">
    <citation type="submission" date="2020-06" db="EMBL/GenBank/DDBJ databases">
        <title>WGS assembly of Ceratodon purpureus strain R40.</title>
        <authorList>
            <person name="Carey S.B."/>
            <person name="Jenkins J."/>
            <person name="Shu S."/>
            <person name="Lovell J.T."/>
            <person name="Sreedasyam A."/>
            <person name="Maumus F."/>
            <person name="Tiley G.P."/>
            <person name="Fernandez-Pozo N."/>
            <person name="Barry K."/>
            <person name="Chen C."/>
            <person name="Wang M."/>
            <person name="Lipzen A."/>
            <person name="Daum C."/>
            <person name="Saski C.A."/>
            <person name="Payton A.C."/>
            <person name="Mcbreen J.C."/>
            <person name="Conrad R.E."/>
            <person name="Kollar L.M."/>
            <person name="Olsson S."/>
            <person name="Huttunen S."/>
            <person name="Landis J.B."/>
            <person name="Wickett N.J."/>
            <person name="Johnson M.G."/>
            <person name="Rensing S.A."/>
            <person name="Grimwood J."/>
            <person name="Schmutz J."/>
            <person name="Mcdaniel S.F."/>
        </authorList>
    </citation>
    <scope>NUCLEOTIDE SEQUENCE</scope>
    <source>
        <strain evidence="12">R40</strain>
    </source>
</reference>
<keyword evidence="9" id="KW-0175">Coiled coil</keyword>
<feature type="region of interest" description="Disordered" evidence="10">
    <location>
        <begin position="299"/>
        <end position="426"/>
    </location>
</feature>
<comment type="caution">
    <text evidence="12">The sequence shown here is derived from an EMBL/GenBank/DDBJ whole genome shotgun (WGS) entry which is preliminary data.</text>
</comment>
<feature type="region of interest" description="Disordered" evidence="10">
    <location>
        <begin position="442"/>
        <end position="491"/>
    </location>
</feature>
<dbReference type="SUPFAM" id="SSF56112">
    <property type="entry name" value="Protein kinase-like (PK-like)"/>
    <property type="match status" value="1"/>
</dbReference>
<evidence type="ECO:0000256" key="4">
    <source>
        <dbReference type="ARBA" id="ARBA00022741"/>
    </source>
</evidence>
<feature type="coiled-coil region" evidence="9">
    <location>
        <begin position="515"/>
        <end position="542"/>
    </location>
</feature>
<evidence type="ECO:0000256" key="1">
    <source>
        <dbReference type="ARBA" id="ARBA00012513"/>
    </source>
</evidence>
<dbReference type="GO" id="GO:0005524">
    <property type="term" value="F:ATP binding"/>
    <property type="evidence" value="ECO:0007669"/>
    <property type="project" value="UniProtKB-KW"/>
</dbReference>
<dbReference type="InterPro" id="IPR008271">
    <property type="entry name" value="Ser/Thr_kinase_AS"/>
</dbReference>
<feature type="compositionally biased region" description="Low complexity" evidence="10">
    <location>
        <begin position="569"/>
        <end position="590"/>
    </location>
</feature>
<keyword evidence="3" id="KW-0808">Transferase</keyword>
<keyword evidence="6" id="KW-0067">ATP-binding</keyword>
<keyword evidence="5" id="KW-0418">Kinase</keyword>
<dbReference type="Pfam" id="PF00069">
    <property type="entry name" value="Pkinase"/>
    <property type="match status" value="1"/>
</dbReference>
<dbReference type="InterPro" id="IPR011009">
    <property type="entry name" value="Kinase-like_dom_sf"/>
</dbReference>
<keyword evidence="2" id="KW-0723">Serine/threonine-protein kinase</keyword>
<dbReference type="PANTHER" id="PTHR22967:SF57">
    <property type="entry name" value="AUXILIN, ISOFORM A-RELATED"/>
    <property type="match status" value="1"/>
</dbReference>
<feature type="compositionally biased region" description="Polar residues" evidence="10">
    <location>
        <begin position="392"/>
        <end position="402"/>
    </location>
</feature>
<evidence type="ECO:0000313" key="13">
    <source>
        <dbReference type="Proteomes" id="UP000822688"/>
    </source>
</evidence>
<keyword evidence="4" id="KW-0547">Nucleotide-binding</keyword>
<evidence type="ECO:0000256" key="9">
    <source>
        <dbReference type="SAM" id="Coils"/>
    </source>
</evidence>
<dbReference type="PROSITE" id="PS00108">
    <property type="entry name" value="PROTEIN_KINASE_ST"/>
    <property type="match status" value="1"/>
</dbReference>
<dbReference type="EC" id="2.7.11.1" evidence="1"/>
<feature type="compositionally biased region" description="Polar residues" evidence="10">
    <location>
        <begin position="664"/>
        <end position="690"/>
    </location>
</feature>
<evidence type="ECO:0000256" key="7">
    <source>
        <dbReference type="ARBA" id="ARBA00047899"/>
    </source>
</evidence>
<dbReference type="GO" id="GO:0004674">
    <property type="term" value="F:protein serine/threonine kinase activity"/>
    <property type="evidence" value="ECO:0007669"/>
    <property type="project" value="UniProtKB-KW"/>
</dbReference>
<feature type="compositionally biased region" description="Basic and acidic residues" evidence="10">
    <location>
        <begin position="654"/>
        <end position="663"/>
    </location>
</feature>
<dbReference type="SMART" id="SM00220">
    <property type="entry name" value="S_TKc"/>
    <property type="match status" value="1"/>
</dbReference>
<feature type="compositionally biased region" description="Basic and acidic residues" evidence="10">
    <location>
        <begin position="378"/>
        <end position="390"/>
    </location>
</feature>
<feature type="domain" description="Protein kinase" evidence="11">
    <location>
        <begin position="29"/>
        <end position="298"/>
    </location>
</feature>
<proteinExistence type="predicted"/>
<dbReference type="Gene3D" id="1.10.510.10">
    <property type="entry name" value="Transferase(Phosphotransferase) domain 1"/>
    <property type="match status" value="1"/>
</dbReference>
<dbReference type="EMBL" id="CM026423">
    <property type="protein sequence ID" value="KAG0582444.1"/>
    <property type="molecule type" value="Genomic_DNA"/>
</dbReference>
<feature type="compositionally biased region" description="Polar residues" evidence="10">
    <location>
        <begin position="357"/>
        <end position="377"/>
    </location>
</feature>
<feature type="compositionally biased region" description="Low complexity" evidence="10">
    <location>
        <begin position="411"/>
        <end position="422"/>
    </location>
</feature>
<comment type="catalytic activity">
    <reaction evidence="8">
        <text>L-seryl-[protein] + ATP = O-phospho-L-seryl-[protein] + ADP + H(+)</text>
        <dbReference type="Rhea" id="RHEA:17989"/>
        <dbReference type="Rhea" id="RHEA-COMP:9863"/>
        <dbReference type="Rhea" id="RHEA-COMP:11604"/>
        <dbReference type="ChEBI" id="CHEBI:15378"/>
        <dbReference type="ChEBI" id="CHEBI:29999"/>
        <dbReference type="ChEBI" id="CHEBI:30616"/>
        <dbReference type="ChEBI" id="CHEBI:83421"/>
        <dbReference type="ChEBI" id="CHEBI:456216"/>
        <dbReference type="EC" id="2.7.11.1"/>
    </reaction>
</comment>
<dbReference type="PANTHER" id="PTHR22967">
    <property type="entry name" value="SERINE/THREONINE PROTEIN KINASE"/>
    <property type="match status" value="1"/>
</dbReference>
<feature type="compositionally biased region" description="Polar residues" evidence="10">
    <location>
        <begin position="608"/>
        <end position="620"/>
    </location>
</feature>
<name>A0A8T0IFA5_CERPU</name>
<evidence type="ECO:0000256" key="6">
    <source>
        <dbReference type="ARBA" id="ARBA00022840"/>
    </source>
</evidence>
<dbReference type="PROSITE" id="PS50011">
    <property type="entry name" value="PROTEIN_KINASE_DOM"/>
    <property type="match status" value="1"/>
</dbReference>
<gene>
    <name evidence="12" type="ORF">KC19_3G060300</name>
</gene>
<feature type="compositionally biased region" description="Low complexity" evidence="10">
    <location>
        <begin position="332"/>
        <end position="345"/>
    </location>
</feature>
<dbReference type="InterPro" id="IPR000719">
    <property type="entry name" value="Prot_kinase_dom"/>
</dbReference>
<feature type="region of interest" description="Disordered" evidence="10">
    <location>
        <begin position="562"/>
        <end position="730"/>
    </location>
</feature>
<keyword evidence="13" id="KW-1185">Reference proteome</keyword>